<feature type="disulfide bond" evidence="12">
    <location>
        <begin position="1721"/>
        <end position="1736"/>
    </location>
</feature>
<dbReference type="EMBL" id="KQ971341">
    <property type="protein sequence ID" value="EFA04636.2"/>
    <property type="molecule type" value="Genomic_DNA"/>
</dbReference>
<keyword evidence="5" id="KW-0720">Serine protease</keyword>
<dbReference type="OMA" id="GPCYNDE"/>
<evidence type="ECO:0000259" key="17">
    <source>
        <dbReference type="PROSITE" id="PS50240"/>
    </source>
</evidence>
<organism evidence="19 20">
    <name type="scientific">Tribolium castaneum</name>
    <name type="common">Red flour beetle</name>
    <dbReference type="NCBI Taxonomy" id="7070"/>
    <lineage>
        <taxon>Eukaryota</taxon>
        <taxon>Metazoa</taxon>
        <taxon>Ecdysozoa</taxon>
        <taxon>Arthropoda</taxon>
        <taxon>Hexapoda</taxon>
        <taxon>Insecta</taxon>
        <taxon>Pterygota</taxon>
        <taxon>Neoptera</taxon>
        <taxon>Endopterygota</taxon>
        <taxon>Coleoptera</taxon>
        <taxon>Polyphaga</taxon>
        <taxon>Cucujiformia</taxon>
        <taxon>Tenebrionidae</taxon>
        <taxon>Tenebrionidae incertae sedis</taxon>
        <taxon>Tribolium</taxon>
    </lineage>
</organism>
<evidence type="ECO:0000256" key="9">
    <source>
        <dbReference type="ARBA" id="ARBA00023157"/>
    </source>
</evidence>
<reference evidence="19 20" key="1">
    <citation type="journal article" date="2008" name="Nature">
        <title>The genome of the model beetle and pest Tribolium castaneum.</title>
        <authorList>
            <consortium name="Tribolium Genome Sequencing Consortium"/>
            <person name="Richards S."/>
            <person name="Gibbs R.A."/>
            <person name="Weinstock G.M."/>
            <person name="Brown S.J."/>
            <person name="Denell R."/>
            <person name="Beeman R.W."/>
            <person name="Gibbs R."/>
            <person name="Beeman R.W."/>
            <person name="Brown S.J."/>
            <person name="Bucher G."/>
            <person name="Friedrich M."/>
            <person name="Grimmelikhuijzen C.J."/>
            <person name="Klingler M."/>
            <person name="Lorenzen M."/>
            <person name="Richards S."/>
            <person name="Roth S."/>
            <person name="Schroder R."/>
            <person name="Tautz D."/>
            <person name="Zdobnov E.M."/>
            <person name="Muzny D."/>
            <person name="Gibbs R.A."/>
            <person name="Weinstock G.M."/>
            <person name="Attaway T."/>
            <person name="Bell S."/>
            <person name="Buhay C.J."/>
            <person name="Chandrabose M.N."/>
            <person name="Chavez D."/>
            <person name="Clerk-Blankenburg K.P."/>
            <person name="Cree A."/>
            <person name="Dao M."/>
            <person name="Davis C."/>
            <person name="Chacko J."/>
            <person name="Dinh H."/>
            <person name="Dugan-Rocha S."/>
            <person name="Fowler G."/>
            <person name="Garner T.T."/>
            <person name="Garnes J."/>
            <person name="Gnirke A."/>
            <person name="Hawes A."/>
            <person name="Hernandez J."/>
            <person name="Hines S."/>
            <person name="Holder M."/>
            <person name="Hume J."/>
            <person name="Jhangiani S.N."/>
            <person name="Joshi V."/>
            <person name="Khan Z.M."/>
            <person name="Jackson L."/>
            <person name="Kovar C."/>
            <person name="Kowis A."/>
            <person name="Lee S."/>
            <person name="Lewis L.R."/>
            <person name="Margolis J."/>
            <person name="Morgan M."/>
            <person name="Nazareth L.V."/>
            <person name="Nguyen N."/>
            <person name="Okwuonu G."/>
            <person name="Parker D."/>
            <person name="Richards S."/>
            <person name="Ruiz S.J."/>
            <person name="Santibanez J."/>
            <person name="Savard J."/>
            <person name="Scherer S.E."/>
            <person name="Schneider B."/>
            <person name="Sodergren E."/>
            <person name="Tautz D."/>
            <person name="Vattahil S."/>
            <person name="Villasana D."/>
            <person name="White C.S."/>
            <person name="Wright R."/>
            <person name="Park Y."/>
            <person name="Beeman R.W."/>
            <person name="Lord J."/>
            <person name="Oppert B."/>
            <person name="Lorenzen M."/>
            <person name="Brown S."/>
            <person name="Wang L."/>
            <person name="Savard J."/>
            <person name="Tautz D."/>
            <person name="Richards S."/>
            <person name="Weinstock G."/>
            <person name="Gibbs R.A."/>
            <person name="Liu Y."/>
            <person name="Worley K."/>
            <person name="Weinstock G."/>
            <person name="Elsik C.G."/>
            <person name="Reese J.T."/>
            <person name="Elhaik E."/>
            <person name="Landan G."/>
            <person name="Graur D."/>
            <person name="Arensburger P."/>
            <person name="Atkinson P."/>
            <person name="Beeman R.W."/>
            <person name="Beidler J."/>
            <person name="Brown S.J."/>
            <person name="Demuth J.P."/>
            <person name="Drury D.W."/>
            <person name="Du Y.Z."/>
            <person name="Fujiwara H."/>
            <person name="Lorenzen M."/>
            <person name="Maselli V."/>
            <person name="Osanai M."/>
            <person name="Park Y."/>
            <person name="Robertson H.M."/>
            <person name="Tu Z."/>
            <person name="Wang J.J."/>
            <person name="Wang S."/>
            <person name="Richards S."/>
            <person name="Song H."/>
            <person name="Zhang L."/>
            <person name="Sodergren E."/>
            <person name="Werner D."/>
            <person name="Stanke M."/>
            <person name="Morgenstern B."/>
            <person name="Solovyev V."/>
            <person name="Kosarev P."/>
            <person name="Brown G."/>
            <person name="Chen H.C."/>
            <person name="Ermolaeva O."/>
            <person name="Hlavina W."/>
            <person name="Kapustin Y."/>
            <person name="Kiryutin B."/>
            <person name="Kitts P."/>
            <person name="Maglott D."/>
            <person name="Pruitt K."/>
            <person name="Sapojnikov V."/>
            <person name="Souvorov A."/>
            <person name="Mackey A.J."/>
            <person name="Waterhouse R.M."/>
            <person name="Wyder S."/>
            <person name="Zdobnov E.M."/>
            <person name="Zdobnov E.M."/>
            <person name="Wyder S."/>
            <person name="Kriventseva E.V."/>
            <person name="Kadowaki T."/>
            <person name="Bork P."/>
            <person name="Aranda M."/>
            <person name="Bao R."/>
            <person name="Beermann A."/>
            <person name="Berns N."/>
            <person name="Bolognesi R."/>
            <person name="Bonneton F."/>
            <person name="Bopp D."/>
            <person name="Brown S.J."/>
            <person name="Bucher G."/>
            <person name="Butts T."/>
            <person name="Chaumot A."/>
            <person name="Denell R.E."/>
            <person name="Ferrier D.E."/>
            <person name="Friedrich M."/>
            <person name="Gordon C.M."/>
            <person name="Jindra M."/>
            <person name="Klingler M."/>
            <person name="Lan Q."/>
            <person name="Lattorff H.M."/>
            <person name="Laudet V."/>
            <person name="von Levetsow C."/>
            <person name="Liu Z."/>
            <person name="Lutz R."/>
            <person name="Lynch J.A."/>
            <person name="da Fonseca R.N."/>
            <person name="Posnien N."/>
            <person name="Reuter R."/>
            <person name="Roth S."/>
            <person name="Savard J."/>
            <person name="Schinko J.B."/>
            <person name="Schmitt C."/>
            <person name="Schoppmeier M."/>
            <person name="Schroder R."/>
            <person name="Shippy T.D."/>
            <person name="Simonnet F."/>
            <person name="Marques-Souza H."/>
            <person name="Tautz D."/>
            <person name="Tomoyasu Y."/>
            <person name="Trauner J."/>
            <person name="Van der Zee M."/>
            <person name="Vervoort M."/>
            <person name="Wittkopp N."/>
            <person name="Wimmer E.A."/>
            <person name="Yang X."/>
            <person name="Jones A.K."/>
            <person name="Sattelle D.B."/>
            <person name="Ebert P.R."/>
            <person name="Nelson D."/>
            <person name="Scott J.G."/>
            <person name="Beeman R.W."/>
            <person name="Muthukrishnan S."/>
            <person name="Kramer K.J."/>
            <person name="Arakane Y."/>
            <person name="Beeman R.W."/>
            <person name="Zhu Q."/>
            <person name="Hogenkamp D."/>
            <person name="Dixit R."/>
            <person name="Oppert B."/>
            <person name="Jiang H."/>
            <person name="Zou Z."/>
            <person name="Marshall J."/>
            <person name="Elpidina E."/>
            <person name="Vinokurov K."/>
            <person name="Oppert C."/>
            <person name="Zou Z."/>
            <person name="Evans J."/>
            <person name="Lu Z."/>
            <person name="Zhao P."/>
            <person name="Sumathipala N."/>
            <person name="Altincicek B."/>
            <person name="Vilcinskas A."/>
            <person name="Williams M."/>
            <person name="Hultmark D."/>
            <person name="Hetru C."/>
            <person name="Jiang H."/>
            <person name="Grimmelikhuijzen C.J."/>
            <person name="Hauser F."/>
            <person name="Cazzamali G."/>
            <person name="Williamson M."/>
            <person name="Park Y."/>
            <person name="Li B."/>
            <person name="Tanaka Y."/>
            <person name="Predel R."/>
            <person name="Neupert S."/>
            <person name="Schachtner J."/>
            <person name="Verleyen P."/>
            <person name="Raible F."/>
            <person name="Bork P."/>
            <person name="Friedrich M."/>
            <person name="Walden K.K."/>
            <person name="Robertson H.M."/>
            <person name="Angeli S."/>
            <person name="Foret S."/>
            <person name="Bucher G."/>
            <person name="Schuetz S."/>
            <person name="Maleszka R."/>
            <person name="Wimmer E.A."/>
            <person name="Beeman R.W."/>
            <person name="Lorenzen M."/>
            <person name="Tomoyasu Y."/>
            <person name="Miller S.C."/>
            <person name="Grossmann D."/>
            <person name="Bucher G."/>
        </authorList>
    </citation>
    <scope>NUCLEOTIDE SEQUENCE [LARGE SCALE GENOMIC DNA]</scope>
    <source>
        <strain evidence="19 20">Georgia GA2</strain>
    </source>
</reference>
<feature type="compositionally biased region" description="Basic and acidic residues" evidence="14">
    <location>
        <begin position="657"/>
        <end position="676"/>
    </location>
</feature>
<keyword evidence="20" id="KW-1185">Reference proteome</keyword>
<evidence type="ECO:0000313" key="20">
    <source>
        <dbReference type="Proteomes" id="UP000007266"/>
    </source>
</evidence>
<feature type="region of interest" description="Disordered" evidence="14">
    <location>
        <begin position="105"/>
        <end position="125"/>
    </location>
</feature>
<dbReference type="STRING" id="7070.D6WMQ5"/>
<gene>
    <name evidence="19" type="primary">AUGUSTUS-3.0.2_13894</name>
    <name evidence="19" type="ORF">TcasGA2_TC013894</name>
</gene>
<dbReference type="Gene3D" id="2.10.25.10">
    <property type="entry name" value="Laminin"/>
    <property type="match status" value="1"/>
</dbReference>
<dbReference type="InterPro" id="IPR001254">
    <property type="entry name" value="Trypsin_dom"/>
</dbReference>
<dbReference type="CDD" id="cd00190">
    <property type="entry name" value="Tryp_SPc"/>
    <property type="match status" value="1"/>
</dbReference>
<feature type="compositionally biased region" description="Basic and acidic residues" evidence="14">
    <location>
        <begin position="841"/>
        <end position="856"/>
    </location>
</feature>
<dbReference type="eggNOG" id="KOG3627">
    <property type="taxonomic scope" value="Eukaryota"/>
</dbReference>
<name>D6WMQ5_TRICA</name>
<feature type="region of interest" description="Disordered" evidence="14">
    <location>
        <begin position="1006"/>
        <end position="1030"/>
    </location>
</feature>
<evidence type="ECO:0000259" key="16">
    <source>
        <dbReference type="PROSITE" id="PS50024"/>
    </source>
</evidence>
<feature type="compositionally biased region" description="Low complexity" evidence="14">
    <location>
        <begin position="678"/>
        <end position="690"/>
    </location>
</feature>
<evidence type="ECO:0000256" key="5">
    <source>
        <dbReference type="ARBA" id="ARBA00022825"/>
    </source>
</evidence>
<feature type="disulfide bond" evidence="12">
    <location>
        <begin position="1758"/>
        <end position="1773"/>
    </location>
</feature>
<evidence type="ECO:0000256" key="13">
    <source>
        <dbReference type="PROSITE-ProRule" id="PRU00196"/>
    </source>
</evidence>
<keyword evidence="9 12" id="KW-1015">Disulfide bond</keyword>
<dbReference type="InterPro" id="IPR036364">
    <property type="entry name" value="SEA_dom_sf"/>
</dbReference>
<dbReference type="Pfam" id="PF00057">
    <property type="entry name" value="Ldl_recept_a"/>
    <property type="match status" value="4"/>
</dbReference>
<dbReference type="PANTHER" id="PTHR24252">
    <property type="entry name" value="ACROSIN-RELATED"/>
    <property type="match status" value="1"/>
</dbReference>
<comment type="subcellular location">
    <subcellularLocation>
        <location evidence="1">Membrane</location>
        <topology evidence="1">Single-pass type II membrane protein</topology>
    </subcellularLocation>
</comment>
<dbReference type="CDD" id="cd00112">
    <property type="entry name" value="LDLa"/>
    <property type="match status" value="5"/>
</dbReference>
<dbReference type="InterPro" id="IPR036772">
    <property type="entry name" value="SRCR-like_dom_sf"/>
</dbReference>
<feature type="compositionally biased region" description="Pro residues" evidence="14">
    <location>
        <begin position="607"/>
        <end position="617"/>
    </location>
</feature>
<evidence type="ECO:0000256" key="2">
    <source>
        <dbReference type="ARBA" id="ARBA00022670"/>
    </source>
</evidence>
<sequence>MGFHYEMDADSSYGGSDTAQDSHSGHDNSSSLETTHNDATQQQEPNNFYHKNEITLPVNYDETDFQENKPPKQAHYLSTANLNINDTLEHHSNLEEMSKNYKSTSYLNESPRIRKKSEAGVDNPAFQEEEYKPEVKSTFDNNKPYNGDLNSSAMFTSPTKTEEPLTEAVNLELINLKPAGKDVTGAYENGTNGMTSIPVKKENDAEIGNPYDEYFVPVNEHRKYMSKTRKGRNSVTFAEMIATSGVDNAGLSITAPEQGVVEYPDWLTSLENTRGEKLYVTMDKRNKKKRNKCLCWGLCLCIVAAAVIIGILAAVGVIGNQGLPGQEVSARHFGSSGPNEPETKAAGGIFGLPRDIVNGTTIPPEIRVTPGPPVVTVSSMLPTTETSMIQVPRALESQIVIDNLEFTPALADKNSTEFKTLAEALETELKNSLFSSDMLKYGAADVEVKVMDFASGSVVVKYRITWVFKDGIHNPKDPMDEEMLKKKMRNVLDKNNGFLSDYHISDNTVTVDRILDQCKIDNNGCEFNCSFDYKTANFMCLCPDGKYLAHDQKSCVAEPMVQPEAEFEHHYHHSSEPSAEPEPTSEPEPSHFDHHHHDEPSTEPEPTSQPEPEPTSEPEPIHEPSSEPEPTSNHHNYDNIPEPTSEPEPEPASEPEPTPKPEEISHQNYVHFHEAEPQTEPTSEPSAEPEPTAEPKPEPVTTTKTVEDKTESVLVHEPEVFPEPTSEPAVEHKTESVLVHEAKTTSETTAEHKTESVPIHEPEVVPEPTSEPAVEHKTESLLVHEPEAVPEPTSEPAVEQKTESVLVHEPEPTSEPAVEHKTESLLVHEPEAVPEPTSEPTVEHKTEPVLVHEPKVVPESTSEPTVEHKTESVLVHEPEAEHKTETVLTHEPEVVPEPTSKPVVVTTMKPMETTKSTEIIVEPAAEPTSEPVPEPTPTEIIHGNNEPVAEPTPEPTNTEHQDVKIVPLVDITTTIPPPINVTSKTEVVTESNSETTTQNTKILISNATSNETESNDTENKVQEPVTSREYTSAITSTTPHLNFVETEITTQQMENTNITELFTSRPNVQTSETPLVNSVEQTLDVTTTPKVENFVTTQVNDNMLVPVLVNGETRLLHVGNSTTTENETLPVPITVNDQTLNVTTKPTELETTPQSIEVTTNATQVNVAVVESTENTSAMDNMSPFLPEIDNDTFVNKLHLGEHVIPHIQNETQEDETLDPRLDNDQMNVTNPQENNQNDTILKVVPLGGSENEIVAKTTLRPLVEVATTISPVSFNVTKNSTETTIETISTLPPEIINNVHSNNYFDNIEKALQSNSTGFSTSTEDLIALETTTNGGKMAENRNIVLDSVTESSNVHNQTVQAEILDTVTEMVHFAKNHSDTNVTTMTPEMLPQNSTHHYEVNEASSDVTTTEKFFVTAKSTTEIPIVLKSDEDLSVVPLDPEEENEASKATEKRVPHDAAKSLESESSDSLNDISEEHNNVVKYHHDLNHVSETTTKTNDFDNNTEPELTKQSINKKNYFDKEKPKFEKKVKLEKVITTFTNDEILTTSVPSDKEAHPFSDIKPVTEDFEISGFTRCSYGQFHCVNGTSIKDGSYCIPENDRCDSVDDCSDASDEIDCVNNGCPNNFQCASGQCLKRHLVCDGIQNCNDGSDETICEHWICRFDEFSCGQGSRCLPVHWKCDGRAQCPDGSDEFNCPSMCNEHSFQCLEQNTCVPKSWKCDGKADCMNAEDEKSCECTSDEFKCAIGGGCIKKDQTCDGIKDCADNSDEWNCLRFDHDKKYLQINVMNTTWSPVCSDNWNQTHSDLVCRQMGYGGASSTETLEAPEAMFKEYYKLIPQAVVRSPILSQLQKVDSCEFIVSITCQEFSCGSHSSVDVQSARIIGGNRGADTQWPSLTLLYNQKLNLQCTATLLTPVWAMASHSCVSGSLVPNDWILYAGSTNFFSNLDNSTTQVGQIKRIVSHPQAKYSQFEFANDAVLVELSKPLTMTRNVSAMCLPDKDIEPRQLCVIAGWGVSKPGEPNKNQYLHYLPVPIIDSEECNSTKHYNGLMSKDKICAGYTDSEKTPCYNDEGAPLMCFSDSSGTWELQGILSHHDNCARSKHPAIYTSINDKMRRWVINTIGQKPSRNA</sequence>
<dbReference type="InterPro" id="IPR036055">
    <property type="entry name" value="LDL_receptor-like_sf"/>
</dbReference>
<feature type="domain" description="SEA" evidence="16">
    <location>
        <begin position="389"/>
        <end position="516"/>
    </location>
</feature>
<dbReference type="SUPFAM" id="SSF57424">
    <property type="entry name" value="LDL receptor-like module"/>
    <property type="match status" value="5"/>
</dbReference>
<dbReference type="PROSITE" id="PS50240">
    <property type="entry name" value="TRYPSIN_DOM"/>
    <property type="match status" value="1"/>
</dbReference>
<feature type="transmembrane region" description="Helical" evidence="15">
    <location>
        <begin position="294"/>
        <end position="319"/>
    </location>
</feature>
<accession>D6WMQ5</accession>
<evidence type="ECO:0000313" key="19">
    <source>
        <dbReference type="EMBL" id="EFA04636.2"/>
    </source>
</evidence>
<dbReference type="SUPFAM" id="SSF56487">
    <property type="entry name" value="SRCR-like"/>
    <property type="match status" value="1"/>
</dbReference>
<feature type="disulfide bond" evidence="12">
    <location>
        <begin position="1642"/>
        <end position="1657"/>
    </location>
</feature>
<keyword evidence="2 19" id="KW-0645">Protease</keyword>
<feature type="region of interest" description="Disordered" evidence="14">
    <location>
        <begin position="1438"/>
        <end position="1473"/>
    </location>
</feature>
<evidence type="ECO:0000256" key="7">
    <source>
        <dbReference type="ARBA" id="ARBA00022989"/>
    </source>
</evidence>
<dbReference type="Pfam" id="PF00089">
    <property type="entry name" value="Trypsin"/>
    <property type="match status" value="1"/>
</dbReference>
<dbReference type="Proteomes" id="UP000007266">
    <property type="component" value="Linkage group 5"/>
</dbReference>
<dbReference type="GO" id="GO:0004252">
    <property type="term" value="F:serine-type endopeptidase activity"/>
    <property type="evidence" value="ECO:0000318"/>
    <property type="project" value="GO_Central"/>
</dbReference>
<dbReference type="InParanoid" id="D6WMQ5"/>
<feature type="compositionally biased region" description="Basic and acidic residues" evidence="14">
    <location>
        <begin position="1447"/>
        <end position="1465"/>
    </location>
</feature>
<keyword evidence="4" id="KW-0378">Hydrolase</keyword>
<dbReference type="InterPro" id="IPR009003">
    <property type="entry name" value="Peptidase_S1_PA"/>
</dbReference>
<dbReference type="SUPFAM" id="SSF82671">
    <property type="entry name" value="SEA domain"/>
    <property type="match status" value="1"/>
</dbReference>
<evidence type="ECO:0000256" key="12">
    <source>
        <dbReference type="PROSITE-ProRule" id="PRU00124"/>
    </source>
</evidence>
<dbReference type="PROSITE" id="PS01209">
    <property type="entry name" value="LDLRA_1"/>
    <property type="match status" value="4"/>
</dbReference>
<dbReference type="InterPro" id="IPR000082">
    <property type="entry name" value="SEA_dom"/>
</dbReference>
<feature type="region of interest" description="Disordered" evidence="14">
    <location>
        <begin position="566"/>
        <end position="897"/>
    </location>
</feature>
<evidence type="ECO:0000256" key="14">
    <source>
        <dbReference type="SAM" id="MobiDB-lite"/>
    </source>
</evidence>
<evidence type="ECO:0000256" key="11">
    <source>
        <dbReference type="ARBA" id="ARBA00024195"/>
    </source>
</evidence>
<keyword evidence="10" id="KW-0325">Glycoprotein</keyword>
<dbReference type="InterPro" id="IPR001190">
    <property type="entry name" value="SRCR"/>
</dbReference>
<feature type="compositionally biased region" description="Basic and acidic residues" evidence="14">
    <location>
        <begin position="865"/>
        <end position="893"/>
    </location>
</feature>
<dbReference type="Gene3D" id="2.40.10.10">
    <property type="entry name" value="Trypsin-like serine proteases"/>
    <property type="match status" value="2"/>
</dbReference>
<dbReference type="GO" id="GO:0016020">
    <property type="term" value="C:membrane"/>
    <property type="evidence" value="ECO:0007669"/>
    <property type="project" value="UniProtKB-SubCell"/>
</dbReference>
<dbReference type="PROSITE" id="PS50068">
    <property type="entry name" value="LDLRA_2"/>
    <property type="match status" value="5"/>
</dbReference>
<dbReference type="InterPro" id="IPR043504">
    <property type="entry name" value="Peptidase_S1_PA_chymotrypsin"/>
</dbReference>
<dbReference type="SMART" id="SM00020">
    <property type="entry name" value="Tryp_SPc"/>
    <property type="match status" value="1"/>
</dbReference>
<dbReference type="SMART" id="SM00202">
    <property type="entry name" value="SR"/>
    <property type="match status" value="1"/>
</dbReference>
<feature type="disulfide bond" evidence="12">
    <location>
        <begin position="1604"/>
        <end position="1619"/>
    </location>
</feature>
<evidence type="ECO:0000256" key="10">
    <source>
        <dbReference type="ARBA" id="ARBA00023180"/>
    </source>
</evidence>
<evidence type="ECO:0000256" key="6">
    <source>
        <dbReference type="ARBA" id="ARBA00022968"/>
    </source>
</evidence>
<keyword evidence="6" id="KW-0735">Signal-anchor</keyword>
<dbReference type="PRINTS" id="PR00261">
    <property type="entry name" value="LDLRECEPTOR"/>
</dbReference>
<comment type="similarity">
    <text evidence="11">Belongs to the peptidase S1 family. CLIP subfamily.</text>
</comment>
<evidence type="ECO:0000256" key="3">
    <source>
        <dbReference type="ARBA" id="ARBA00022692"/>
    </source>
</evidence>
<feature type="domain" description="Peptidase S1" evidence="17">
    <location>
        <begin position="1882"/>
        <end position="2122"/>
    </location>
</feature>
<evidence type="ECO:0000256" key="15">
    <source>
        <dbReference type="SAM" id="Phobius"/>
    </source>
</evidence>
<keyword evidence="3 15" id="KW-0812">Transmembrane</keyword>
<reference evidence="19 20" key="2">
    <citation type="journal article" date="2010" name="Nucleic Acids Res.">
        <title>BeetleBase in 2010: revisions to provide comprehensive genomic information for Tribolium castaneum.</title>
        <authorList>
            <person name="Kim H.S."/>
            <person name="Murphy T."/>
            <person name="Xia J."/>
            <person name="Caragea D."/>
            <person name="Park Y."/>
            <person name="Beeman R.W."/>
            <person name="Lorenzen M.D."/>
            <person name="Butcher S."/>
            <person name="Manak J.R."/>
            <person name="Brown S.J."/>
        </authorList>
    </citation>
    <scope>GENOME REANNOTATION</scope>
    <source>
        <strain evidence="19 20">Georgia GA2</strain>
    </source>
</reference>
<dbReference type="Gene3D" id="3.30.70.960">
    <property type="entry name" value="SEA domain"/>
    <property type="match status" value="1"/>
</dbReference>
<dbReference type="PROSITE" id="PS50287">
    <property type="entry name" value="SRCR_2"/>
    <property type="match status" value="1"/>
</dbReference>
<feature type="compositionally biased region" description="Basic and acidic residues" evidence="14">
    <location>
        <begin position="773"/>
        <end position="787"/>
    </location>
</feature>
<dbReference type="Gene3D" id="4.10.400.10">
    <property type="entry name" value="Low-density Lipoprotein Receptor"/>
    <property type="match status" value="5"/>
</dbReference>
<dbReference type="Pfam" id="PF01390">
    <property type="entry name" value="SEA"/>
    <property type="match status" value="1"/>
</dbReference>
<feature type="compositionally biased region" description="Basic and acidic residues" evidence="14">
    <location>
        <begin position="798"/>
        <end position="831"/>
    </location>
</feature>
<proteinExistence type="inferred from homology"/>
<dbReference type="InterPro" id="IPR002172">
    <property type="entry name" value="LDrepeatLR_classA_rpt"/>
</dbReference>
<dbReference type="GO" id="GO:0005615">
    <property type="term" value="C:extracellular space"/>
    <property type="evidence" value="ECO:0000318"/>
    <property type="project" value="GO_Central"/>
</dbReference>
<dbReference type="Gene3D" id="3.10.250.10">
    <property type="entry name" value="SRCR-like domain"/>
    <property type="match status" value="1"/>
</dbReference>
<feature type="compositionally biased region" description="Basic and acidic residues" evidence="14">
    <location>
        <begin position="566"/>
        <end position="575"/>
    </location>
</feature>
<evidence type="ECO:0000256" key="4">
    <source>
        <dbReference type="ARBA" id="ARBA00022801"/>
    </source>
</evidence>
<dbReference type="PROSITE" id="PS50024">
    <property type="entry name" value="SEA"/>
    <property type="match status" value="1"/>
</dbReference>
<dbReference type="Pfam" id="PF15494">
    <property type="entry name" value="SRCR_2"/>
    <property type="match status" value="1"/>
</dbReference>
<dbReference type="InterPro" id="IPR023415">
    <property type="entry name" value="LDLR_class-A_CS"/>
</dbReference>
<evidence type="ECO:0000256" key="8">
    <source>
        <dbReference type="ARBA" id="ARBA00023136"/>
    </source>
</evidence>
<feature type="disulfide bond" evidence="12">
    <location>
        <begin position="1630"/>
        <end position="1648"/>
    </location>
</feature>
<dbReference type="SUPFAM" id="SSF50494">
    <property type="entry name" value="Trypsin-like serine proteases"/>
    <property type="match status" value="1"/>
</dbReference>
<evidence type="ECO:0000256" key="1">
    <source>
        <dbReference type="ARBA" id="ARBA00004606"/>
    </source>
</evidence>
<keyword evidence="7 15" id="KW-1133">Transmembrane helix</keyword>
<keyword evidence="8 15" id="KW-0472">Membrane</keyword>
<comment type="caution">
    <text evidence="13">Lacks conserved residue(s) required for the propagation of feature annotation.</text>
</comment>
<feature type="compositionally biased region" description="Basic and acidic residues" evidence="14">
    <location>
        <begin position="729"/>
        <end position="763"/>
    </location>
</feature>
<feature type="domain" description="SRCR" evidence="18">
    <location>
        <begin position="1783"/>
        <end position="1820"/>
    </location>
</feature>
<feature type="compositionally biased region" description="Polar residues" evidence="14">
    <location>
        <begin position="13"/>
        <end position="46"/>
    </location>
</feature>
<dbReference type="FunFam" id="2.40.10.10:FF:000002">
    <property type="entry name" value="Transmembrane protease serine"/>
    <property type="match status" value="1"/>
</dbReference>
<dbReference type="SMART" id="SM00192">
    <property type="entry name" value="LDLa"/>
    <property type="match status" value="5"/>
</dbReference>
<evidence type="ECO:0000259" key="18">
    <source>
        <dbReference type="PROSITE" id="PS50287"/>
    </source>
</evidence>
<feature type="compositionally biased region" description="Basic and acidic residues" evidence="14">
    <location>
        <begin position="705"/>
        <end position="719"/>
    </location>
</feature>
<dbReference type="GO" id="GO:0006508">
    <property type="term" value="P:proteolysis"/>
    <property type="evidence" value="ECO:0000318"/>
    <property type="project" value="GO_Central"/>
</dbReference>
<feature type="region of interest" description="Disordered" evidence="14">
    <location>
        <begin position="1"/>
        <end position="46"/>
    </location>
</feature>
<dbReference type="PANTHER" id="PTHR24252:SF27">
    <property type="entry name" value="TRANSMEMBRANE PROTEASE SERINE 3-LIKE"/>
    <property type="match status" value="1"/>
</dbReference>
<protein>
    <submittedName>
        <fullName evidence="19">Serine protease P146</fullName>
    </submittedName>
</protein>
<feature type="disulfide bond" evidence="12">
    <location>
        <begin position="1682"/>
        <end position="1697"/>
    </location>
</feature>
<feature type="compositionally biased region" description="Basic and acidic residues" evidence="14">
    <location>
        <begin position="588"/>
        <end position="600"/>
    </location>
</feature>
<dbReference type="HOGENOM" id="CLU_229990_0_0_1"/>